<name>A0ABW4BV58_9LACO</name>
<gene>
    <name evidence="1" type="ORF">ACFQ42_06960</name>
</gene>
<protein>
    <recommendedName>
        <fullName evidence="3">Integrase catalytic domain-containing protein</fullName>
    </recommendedName>
</protein>
<evidence type="ECO:0008006" key="3">
    <source>
        <dbReference type="Google" id="ProtNLM"/>
    </source>
</evidence>
<evidence type="ECO:0000313" key="1">
    <source>
        <dbReference type="EMBL" id="MFD1418475.1"/>
    </source>
</evidence>
<proteinExistence type="predicted"/>
<dbReference type="Proteomes" id="UP001597251">
    <property type="component" value="Unassembled WGS sequence"/>
</dbReference>
<evidence type="ECO:0000313" key="2">
    <source>
        <dbReference type="Proteomes" id="UP001597251"/>
    </source>
</evidence>
<organism evidence="1 2">
    <name type="scientific">Companilactobacillus keshanensis</name>
    <dbReference type="NCBI Taxonomy" id="2486003"/>
    <lineage>
        <taxon>Bacteria</taxon>
        <taxon>Bacillati</taxon>
        <taxon>Bacillota</taxon>
        <taxon>Bacilli</taxon>
        <taxon>Lactobacillales</taxon>
        <taxon>Lactobacillaceae</taxon>
        <taxon>Companilactobacillus</taxon>
    </lineage>
</organism>
<dbReference type="EMBL" id="JBHTOI010000041">
    <property type="protein sequence ID" value="MFD1418475.1"/>
    <property type="molecule type" value="Genomic_DNA"/>
</dbReference>
<reference evidence="2" key="1">
    <citation type="journal article" date="2019" name="Int. J. Syst. Evol. Microbiol.">
        <title>The Global Catalogue of Microorganisms (GCM) 10K type strain sequencing project: providing services to taxonomists for standard genome sequencing and annotation.</title>
        <authorList>
            <consortium name="The Broad Institute Genomics Platform"/>
            <consortium name="The Broad Institute Genome Sequencing Center for Infectious Disease"/>
            <person name="Wu L."/>
            <person name="Ma J."/>
        </authorList>
    </citation>
    <scope>NUCLEOTIDE SEQUENCE [LARGE SCALE GENOMIC DNA]</scope>
    <source>
        <strain evidence="2">CCM 8936</strain>
    </source>
</reference>
<sequence>MTKLTTDITYLTFGMDILYLSSILDSLNNKIIAYKISDYPNENLVINTLNQLHELLGHKNTAITMRANELSQ</sequence>
<dbReference type="RefSeq" id="WP_164505326.1">
    <property type="nucleotide sequence ID" value="NZ_JBHTOI010000041.1"/>
</dbReference>
<keyword evidence="2" id="KW-1185">Reference proteome</keyword>
<comment type="caution">
    <text evidence="1">The sequence shown here is derived from an EMBL/GenBank/DDBJ whole genome shotgun (WGS) entry which is preliminary data.</text>
</comment>
<accession>A0ABW4BV58</accession>